<organism evidence="2 3">
    <name type="scientific">Trichonephila clavata</name>
    <name type="common">Joro spider</name>
    <name type="synonym">Nephila clavata</name>
    <dbReference type="NCBI Taxonomy" id="2740835"/>
    <lineage>
        <taxon>Eukaryota</taxon>
        <taxon>Metazoa</taxon>
        <taxon>Ecdysozoa</taxon>
        <taxon>Arthropoda</taxon>
        <taxon>Chelicerata</taxon>
        <taxon>Arachnida</taxon>
        <taxon>Araneae</taxon>
        <taxon>Araneomorphae</taxon>
        <taxon>Entelegynae</taxon>
        <taxon>Araneoidea</taxon>
        <taxon>Nephilidae</taxon>
        <taxon>Trichonephila</taxon>
    </lineage>
</organism>
<reference evidence="2" key="1">
    <citation type="submission" date="2020-07" db="EMBL/GenBank/DDBJ databases">
        <title>Multicomponent nature underlies the extraordinary mechanical properties of spider dragline silk.</title>
        <authorList>
            <person name="Kono N."/>
            <person name="Nakamura H."/>
            <person name="Mori M."/>
            <person name="Yoshida Y."/>
            <person name="Ohtoshi R."/>
            <person name="Malay A.D."/>
            <person name="Moran D.A.P."/>
            <person name="Tomita M."/>
            <person name="Numata K."/>
            <person name="Arakawa K."/>
        </authorList>
    </citation>
    <scope>NUCLEOTIDE SEQUENCE</scope>
</reference>
<keyword evidence="1" id="KW-1133">Transmembrane helix</keyword>
<dbReference type="EMBL" id="BMAO01030258">
    <property type="protein sequence ID" value="GFQ66801.1"/>
    <property type="molecule type" value="Genomic_DNA"/>
</dbReference>
<keyword evidence="1" id="KW-0812">Transmembrane</keyword>
<proteinExistence type="predicted"/>
<comment type="caution">
    <text evidence="2">The sequence shown here is derived from an EMBL/GenBank/DDBJ whole genome shotgun (WGS) entry which is preliminary data.</text>
</comment>
<evidence type="ECO:0000313" key="2">
    <source>
        <dbReference type="EMBL" id="GFQ66801.1"/>
    </source>
</evidence>
<evidence type="ECO:0000313" key="3">
    <source>
        <dbReference type="Proteomes" id="UP000887116"/>
    </source>
</evidence>
<name>A0A8X6K998_TRICU</name>
<evidence type="ECO:0000256" key="1">
    <source>
        <dbReference type="SAM" id="Phobius"/>
    </source>
</evidence>
<protein>
    <submittedName>
        <fullName evidence="2">Uncharacterized protein</fullName>
    </submittedName>
</protein>
<keyword evidence="3" id="KW-1185">Reference proteome</keyword>
<dbReference type="AlphaFoldDB" id="A0A8X6K998"/>
<accession>A0A8X6K998</accession>
<feature type="transmembrane region" description="Helical" evidence="1">
    <location>
        <begin position="26"/>
        <end position="47"/>
    </location>
</feature>
<dbReference type="Proteomes" id="UP000887116">
    <property type="component" value="Unassembled WGS sequence"/>
</dbReference>
<gene>
    <name evidence="2" type="ORF">TNCT_252021</name>
</gene>
<sequence length="117" mass="13109">MDVYLDSACLSVTPFWFLRTCLLKSAYLLVASSLLLCECGLVFSNNASGFFRNYTPDVSHLGLRRSWLLLLLGFFFSLTPDCSDCGAGLFFHLRLSCGPLLTCEANKLFFPFHLFSS</sequence>
<keyword evidence="1" id="KW-0472">Membrane</keyword>